<dbReference type="Proteomes" id="UP001500843">
    <property type="component" value="Unassembled WGS sequence"/>
</dbReference>
<keyword evidence="2" id="KW-0547">Nucleotide-binding</keyword>
<dbReference type="PANTHER" id="PTHR34704:SF1">
    <property type="entry name" value="ATPASE"/>
    <property type="match status" value="1"/>
</dbReference>
<dbReference type="GO" id="GO:0005524">
    <property type="term" value="F:ATP binding"/>
    <property type="evidence" value="ECO:0007669"/>
    <property type="project" value="UniProtKB-KW"/>
</dbReference>
<evidence type="ECO:0000313" key="3">
    <source>
        <dbReference type="Proteomes" id="UP001500843"/>
    </source>
</evidence>
<dbReference type="InterPro" id="IPR027417">
    <property type="entry name" value="P-loop_NTPase"/>
</dbReference>
<feature type="domain" description="DUF234" evidence="1">
    <location>
        <begin position="265"/>
        <end position="362"/>
    </location>
</feature>
<comment type="caution">
    <text evidence="2">The sequence shown here is derived from an EMBL/GenBank/DDBJ whole genome shotgun (WGS) entry which is preliminary data.</text>
</comment>
<dbReference type="Gene3D" id="3.40.50.300">
    <property type="entry name" value="P-loop containing nucleotide triphosphate hydrolases"/>
    <property type="match status" value="1"/>
</dbReference>
<reference evidence="3" key="1">
    <citation type="journal article" date="2019" name="Int. J. Syst. Evol. Microbiol.">
        <title>The Global Catalogue of Microorganisms (GCM) 10K type strain sequencing project: providing services to taxonomists for standard genome sequencing and annotation.</title>
        <authorList>
            <consortium name="The Broad Institute Genomics Platform"/>
            <consortium name="The Broad Institute Genome Sequencing Center for Infectious Disease"/>
            <person name="Wu L."/>
            <person name="Ma J."/>
        </authorList>
    </citation>
    <scope>NUCLEOTIDE SEQUENCE [LARGE SCALE GENOMIC DNA]</scope>
    <source>
        <strain evidence="3">JCM 17975</strain>
    </source>
</reference>
<dbReference type="SUPFAM" id="SSF52540">
    <property type="entry name" value="P-loop containing nucleoside triphosphate hydrolases"/>
    <property type="match status" value="1"/>
</dbReference>
<organism evidence="2 3">
    <name type="scientific">Promicromonospora umidemergens</name>
    <dbReference type="NCBI Taxonomy" id="629679"/>
    <lineage>
        <taxon>Bacteria</taxon>
        <taxon>Bacillati</taxon>
        <taxon>Actinomycetota</taxon>
        <taxon>Actinomycetes</taxon>
        <taxon>Micrococcales</taxon>
        <taxon>Promicromonosporaceae</taxon>
        <taxon>Promicromonospora</taxon>
    </lineage>
</organism>
<evidence type="ECO:0000259" key="1">
    <source>
        <dbReference type="Pfam" id="PF03008"/>
    </source>
</evidence>
<dbReference type="Pfam" id="PF03008">
    <property type="entry name" value="DUF234"/>
    <property type="match status" value="1"/>
</dbReference>
<evidence type="ECO:0000313" key="2">
    <source>
        <dbReference type="EMBL" id="GAA4699678.1"/>
    </source>
</evidence>
<dbReference type="EMBL" id="BAABHM010000010">
    <property type="protein sequence ID" value="GAA4699678.1"/>
    <property type="molecule type" value="Genomic_DNA"/>
</dbReference>
<protein>
    <submittedName>
        <fullName evidence="2">ATP-binding protein</fullName>
    </submittedName>
</protein>
<keyword evidence="2" id="KW-0067">ATP-binding</keyword>
<dbReference type="InterPro" id="IPR004256">
    <property type="entry name" value="DUF234"/>
</dbReference>
<proteinExistence type="predicted"/>
<dbReference type="RefSeq" id="WP_253873405.1">
    <property type="nucleotide sequence ID" value="NZ_BAABHM010000010.1"/>
</dbReference>
<name>A0ABP8X4I8_9MICO</name>
<sequence length="419" mass="45864">MFFTASGRSIRDDLAAFAEDVATSTLPGAELFAGDPPSSWDNAFRLLAAALPADGPSIVVLDELPYVTSADRGFEGVLQRHFDREFSRRPVLLIGIGSDLAMMEALNDYDRPFHQRATEMVVPPLSPSEVGRMLSLEAGDALDAYLVTGGFPLICRDWGQGNDLWSFLESALTHATSSLLVSAERSLAAEFPGDVQARRVLEAIGQGQRRFSDIGSKAGEIKGTPLTRSLELLRAKRVVTAERPLSLKTSADTRYRIDDPYLLFWLRFLGPHLAEIERGRGDRVLQRIRDEWTRWRGRAIEQVVRESIARMSHEGLQVPADAAMAVGGFWNRTNTVEVDLVLADKEPVAKSIFGVGSVKWTTKPFGVKELEDLLAHRTQVPGATGSTGLVVVSRTGVDDRVRASGAVVLGPDDLLAQWA</sequence>
<accession>A0ABP8X4I8</accession>
<gene>
    <name evidence="2" type="ORF">GCM10023198_20380</name>
</gene>
<keyword evidence="3" id="KW-1185">Reference proteome</keyword>
<dbReference type="PANTHER" id="PTHR34704">
    <property type="entry name" value="ATPASE"/>
    <property type="match status" value="1"/>
</dbReference>